<evidence type="ECO:0000313" key="1">
    <source>
        <dbReference type="EMBL" id="KAI3826009.1"/>
    </source>
</evidence>
<reference evidence="1 2" key="2">
    <citation type="journal article" date="2022" name="Mol. Ecol. Resour.">
        <title>The genomes of chicory, endive, great burdock and yacon provide insights into Asteraceae paleo-polyploidization history and plant inulin production.</title>
        <authorList>
            <person name="Fan W."/>
            <person name="Wang S."/>
            <person name="Wang H."/>
            <person name="Wang A."/>
            <person name="Jiang F."/>
            <person name="Liu H."/>
            <person name="Zhao H."/>
            <person name="Xu D."/>
            <person name="Zhang Y."/>
        </authorList>
    </citation>
    <scope>NUCLEOTIDE SEQUENCE [LARGE SCALE GENOMIC DNA]</scope>
    <source>
        <strain evidence="2">cv. Yunnan</strain>
        <tissue evidence="1">Leaves</tissue>
    </source>
</reference>
<comment type="caution">
    <text evidence="1">The sequence shown here is derived from an EMBL/GenBank/DDBJ whole genome shotgun (WGS) entry which is preliminary data.</text>
</comment>
<organism evidence="1 2">
    <name type="scientific">Smallanthus sonchifolius</name>
    <dbReference type="NCBI Taxonomy" id="185202"/>
    <lineage>
        <taxon>Eukaryota</taxon>
        <taxon>Viridiplantae</taxon>
        <taxon>Streptophyta</taxon>
        <taxon>Embryophyta</taxon>
        <taxon>Tracheophyta</taxon>
        <taxon>Spermatophyta</taxon>
        <taxon>Magnoliopsida</taxon>
        <taxon>eudicotyledons</taxon>
        <taxon>Gunneridae</taxon>
        <taxon>Pentapetalae</taxon>
        <taxon>asterids</taxon>
        <taxon>campanulids</taxon>
        <taxon>Asterales</taxon>
        <taxon>Asteraceae</taxon>
        <taxon>Asteroideae</taxon>
        <taxon>Heliantheae alliance</taxon>
        <taxon>Millerieae</taxon>
        <taxon>Smallanthus</taxon>
    </lineage>
</organism>
<sequence>MVRKYGLAADNVIDARIIDANGRVLDRKSLGEDLFWTIRGGGGGSFGVVVASKVNLVYVPEKVSVFSVSKTLEQGGSNLFNKWQYVGHSLSQDLFIRVIIQPVPVDNGKRTVQFIFNSMFLGSVDQLMKTVSNSFPELGLQEKDFSEMSWIESVKILGKSEAALLIQILGNFSSCLAIKGSRIWKAEDFGCDIAKRFHMWTHVDAAYVGSACICPEFCHFLNGVEGVDSFSFNPHKWFLTTLDCCCLWAKERIDLTKALSNDPELLKNKASDAKKVVDYKDRQIVWLLVNWVLNCFAIRNGKSVMMFCLTSFHSKTYNDPCVEK</sequence>
<name>A0ACB9K1F4_9ASTR</name>
<keyword evidence="2" id="KW-1185">Reference proteome</keyword>
<reference evidence="2" key="1">
    <citation type="journal article" date="2022" name="Mol. Ecol. Resour.">
        <title>The genomes of chicory, endive, great burdock and yacon provide insights into Asteraceae palaeo-polyploidization history and plant inulin production.</title>
        <authorList>
            <person name="Fan W."/>
            <person name="Wang S."/>
            <person name="Wang H."/>
            <person name="Wang A."/>
            <person name="Jiang F."/>
            <person name="Liu H."/>
            <person name="Zhao H."/>
            <person name="Xu D."/>
            <person name="Zhang Y."/>
        </authorList>
    </citation>
    <scope>NUCLEOTIDE SEQUENCE [LARGE SCALE GENOMIC DNA]</scope>
    <source>
        <strain evidence="2">cv. Yunnan</strain>
    </source>
</reference>
<accession>A0ACB9K1F4</accession>
<evidence type="ECO:0000313" key="2">
    <source>
        <dbReference type="Proteomes" id="UP001056120"/>
    </source>
</evidence>
<dbReference type="Proteomes" id="UP001056120">
    <property type="component" value="Linkage Group LG01"/>
</dbReference>
<dbReference type="EMBL" id="CM042018">
    <property type="protein sequence ID" value="KAI3826009.1"/>
    <property type="molecule type" value="Genomic_DNA"/>
</dbReference>
<protein>
    <submittedName>
        <fullName evidence="1">Uncharacterized protein</fullName>
    </submittedName>
</protein>
<proteinExistence type="predicted"/>
<gene>
    <name evidence="1" type="ORF">L1987_00048</name>
</gene>